<name>A0A6G9IDF2_9GAMM</name>
<evidence type="ECO:0000256" key="2">
    <source>
        <dbReference type="ARBA" id="ARBA00009773"/>
    </source>
</evidence>
<feature type="transmembrane region" description="Helical" evidence="8">
    <location>
        <begin position="276"/>
        <end position="301"/>
    </location>
</feature>
<dbReference type="FunCoup" id="A0A6G9IDF2">
    <property type="interactions" value="81"/>
</dbReference>
<organism evidence="9 10">
    <name type="scientific">Zophobihabitans entericus</name>
    <dbReference type="NCBI Taxonomy" id="1635327"/>
    <lineage>
        <taxon>Bacteria</taxon>
        <taxon>Pseudomonadati</taxon>
        <taxon>Pseudomonadota</taxon>
        <taxon>Gammaproteobacteria</taxon>
        <taxon>Orbales</taxon>
        <taxon>Orbaceae</taxon>
        <taxon>Zophobihabitans</taxon>
    </lineage>
</organism>
<dbReference type="Pfam" id="PF01594">
    <property type="entry name" value="AI-2E_transport"/>
    <property type="match status" value="1"/>
</dbReference>
<evidence type="ECO:0000256" key="3">
    <source>
        <dbReference type="ARBA" id="ARBA00022448"/>
    </source>
</evidence>
<evidence type="ECO:0000313" key="10">
    <source>
        <dbReference type="Proteomes" id="UP000501168"/>
    </source>
</evidence>
<protein>
    <submittedName>
        <fullName evidence="9">AI-2E family transporter YdiK</fullName>
    </submittedName>
</protein>
<feature type="transmembrane region" description="Helical" evidence="8">
    <location>
        <begin position="201"/>
        <end position="224"/>
    </location>
</feature>
<dbReference type="InterPro" id="IPR002549">
    <property type="entry name" value="AI-2E-like"/>
</dbReference>
<evidence type="ECO:0000256" key="6">
    <source>
        <dbReference type="ARBA" id="ARBA00022989"/>
    </source>
</evidence>
<gene>
    <name evidence="9" type="primary">ydiK</name>
    <name evidence="9" type="ORF">IPMB12_07890</name>
</gene>
<keyword evidence="6 8" id="KW-1133">Transmembrane helix</keyword>
<comment type="subcellular location">
    <subcellularLocation>
        <location evidence="1">Cell membrane</location>
        <topology evidence="1">Multi-pass membrane protein</topology>
    </subcellularLocation>
</comment>
<feature type="transmembrane region" description="Helical" evidence="8">
    <location>
        <begin position="161"/>
        <end position="180"/>
    </location>
</feature>
<keyword evidence="4" id="KW-1003">Cell membrane</keyword>
<evidence type="ECO:0000256" key="8">
    <source>
        <dbReference type="SAM" id="Phobius"/>
    </source>
</evidence>
<dbReference type="InParanoid" id="A0A6G9IDF2"/>
<evidence type="ECO:0000256" key="1">
    <source>
        <dbReference type="ARBA" id="ARBA00004651"/>
    </source>
</evidence>
<feature type="transmembrane region" description="Helical" evidence="8">
    <location>
        <begin position="244"/>
        <end position="269"/>
    </location>
</feature>
<evidence type="ECO:0000313" key="9">
    <source>
        <dbReference type="EMBL" id="QIQ21610.1"/>
    </source>
</evidence>
<dbReference type="KEGG" id="orb:IPMB12_07890"/>
<reference evidence="9 10" key="1">
    <citation type="submission" date="2020-03" db="EMBL/GenBank/DDBJ databases">
        <title>Complete genome sequence of Orbus sp. IPMB12 (BCRC 80908).</title>
        <authorList>
            <person name="Lo W.-S."/>
            <person name="Chang T.-H."/>
            <person name="Kuo C.-H."/>
        </authorList>
    </citation>
    <scope>NUCLEOTIDE SEQUENCE [LARGE SCALE GENOMIC DNA]</scope>
    <source>
        <strain evidence="9 10">IPMB12</strain>
    </source>
</reference>
<accession>A0A6G9IDF2</accession>
<dbReference type="AlphaFoldDB" id="A0A6G9IDF2"/>
<feature type="transmembrane region" description="Helical" evidence="8">
    <location>
        <begin position="307"/>
        <end position="337"/>
    </location>
</feature>
<proteinExistence type="inferred from homology"/>
<keyword evidence="10" id="KW-1185">Reference proteome</keyword>
<sequence length="357" mass="39462">MPAEKNTYDLLKLIFNLLIIGLLIIITYRVVEAFLFGFFWAVMVVIATWPLMLRIQHRLLDRRILAVLVMTLILSLVFVIPFSLIIYSITKNGAYLIEWAKNLSHEQIPTLDWLASIPVVGLELQQKWVEIVNTDGSQLMAEVQPHIGTVISWVIEQVTNISILIFHCGVMIIFSALLYFKGESVVKHLKQFAARLSPQKGIFAVTLAGQAIRAVALGVVVTALTQALIGGLSLSLTGTPYPGLLTLVIFIFCVAQLGPLLVMIPCIIWQFWTDNIVAGIILIITAIALTTLDSVMRAILIKKGADLPFLLILCGVIGGILGFGIMGLFIGPVVLALSYKLINAWVEEQQENQEFIN</sequence>
<dbReference type="PANTHER" id="PTHR21716:SF67">
    <property type="entry name" value="TRANSPORT PROTEIN YDIK-RELATED"/>
    <property type="match status" value="1"/>
</dbReference>
<keyword evidence="5 8" id="KW-0812">Transmembrane</keyword>
<dbReference type="NCBIfam" id="NF008216">
    <property type="entry name" value="PRK10983.1"/>
    <property type="match status" value="1"/>
</dbReference>
<dbReference type="Proteomes" id="UP000501168">
    <property type="component" value="Chromosome"/>
</dbReference>
<evidence type="ECO:0000256" key="4">
    <source>
        <dbReference type="ARBA" id="ARBA00022475"/>
    </source>
</evidence>
<dbReference type="GO" id="GO:0005886">
    <property type="term" value="C:plasma membrane"/>
    <property type="evidence" value="ECO:0007669"/>
    <property type="project" value="UniProtKB-SubCell"/>
</dbReference>
<dbReference type="PANTHER" id="PTHR21716">
    <property type="entry name" value="TRANSMEMBRANE PROTEIN"/>
    <property type="match status" value="1"/>
</dbReference>
<dbReference type="RefSeq" id="WP_166916592.1">
    <property type="nucleotide sequence ID" value="NZ_CP050253.1"/>
</dbReference>
<feature type="transmembrane region" description="Helical" evidence="8">
    <location>
        <begin position="10"/>
        <end position="28"/>
    </location>
</feature>
<evidence type="ECO:0000256" key="7">
    <source>
        <dbReference type="ARBA" id="ARBA00023136"/>
    </source>
</evidence>
<evidence type="ECO:0000256" key="5">
    <source>
        <dbReference type="ARBA" id="ARBA00022692"/>
    </source>
</evidence>
<feature type="transmembrane region" description="Helical" evidence="8">
    <location>
        <begin position="34"/>
        <end position="52"/>
    </location>
</feature>
<feature type="transmembrane region" description="Helical" evidence="8">
    <location>
        <begin position="64"/>
        <end position="89"/>
    </location>
</feature>
<keyword evidence="7 8" id="KW-0472">Membrane</keyword>
<comment type="similarity">
    <text evidence="2">Belongs to the autoinducer-2 exporter (AI-2E) (TC 2.A.86) family.</text>
</comment>
<keyword evidence="3" id="KW-0813">Transport</keyword>
<dbReference type="EMBL" id="CP050253">
    <property type="protein sequence ID" value="QIQ21610.1"/>
    <property type="molecule type" value="Genomic_DNA"/>
</dbReference>